<dbReference type="PROSITE" id="PS51257">
    <property type="entry name" value="PROKAR_LIPOPROTEIN"/>
    <property type="match status" value="1"/>
</dbReference>
<dbReference type="EMBL" id="QGHB01000012">
    <property type="protein sequence ID" value="PWK82916.1"/>
    <property type="molecule type" value="Genomic_DNA"/>
</dbReference>
<feature type="chain" id="PRO_5039255275" description="DUF732 domain-containing protein" evidence="2">
    <location>
        <begin position="26"/>
        <end position="218"/>
    </location>
</feature>
<proteinExistence type="predicted"/>
<organism evidence="3 4">
    <name type="scientific">Lentzea atacamensis</name>
    <dbReference type="NCBI Taxonomy" id="531938"/>
    <lineage>
        <taxon>Bacteria</taxon>
        <taxon>Bacillati</taxon>
        <taxon>Actinomycetota</taxon>
        <taxon>Actinomycetes</taxon>
        <taxon>Pseudonocardiales</taxon>
        <taxon>Pseudonocardiaceae</taxon>
        <taxon>Lentzea</taxon>
    </lineage>
</organism>
<feature type="compositionally biased region" description="Low complexity" evidence="1">
    <location>
        <begin position="36"/>
        <end position="60"/>
    </location>
</feature>
<evidence type="ECO:0000313" key="4">
    <source>
        <dbReference type="Proteomes" id="UP000246005"/>
    </source>
</evidence>
<dbReference type="Proteomes" id="UP000246005">
    <property type="component" value="Unassembled WGS sequence"/>
</dbReference>
<feature type="region of interest" description="Disordered" evidence="1">
    <location>
        <begin position="36"/>
        <end position="76"/>
    </location>
</feature>
<sequence>MDGCRGIVPLALALVLAGCGSGALSGPGDTFVETTTTTTETTQETTTITPPKKTTTTTPKRQYGWNLPSGPRSPTTNEDVIYTRLVEKACDQAQQELDRTWSGLQTPRNAPLYQAAVDLCGGKASAARSMFAKAAKLGLAMHQGDGGSAECDCAVLKAVRSVLDQVPQDSVRCTPGTPPRWPTNDPFAKDDPRTDVVEGRTTTTTKTTTSTTTTTSSS</sequence>
<protein>
    <recommendedName>
        <fullName evidence="5">DUF732 domain-containing protein</fullName>
    </recommendedName>
</protein>
<name>A0A316HR65_9PSEU</name>
<reference evidence="3 4" key="1">
    <citation type="submission" date="2018-05" db="EMBL/GenBank/DDBJ databases">
        <title>Genomic Encyclopedia of Type Strains, Phase IV (KMG-IV): sequencing the most valuable type-strain genomes for metagenomic binning, comparative biology and taxonomic classification.</title>
        <authorList>
            <person name="Goeker M."/>
        </authorList>
    </citation>
    <scope>NUCLEOTIDE SEQUENCE [LARGE SCALE GENOMIC DNA]</scope>
    <source>
        <strain evidence="3 4">DSM 45480</strain>
    </source>
</reference>
<evidence type="ECO:0000313" key="3">
    <source>
        <dbReference type="EMBL" id="PWK82916.1"/>
    </source>
</evidence>
<dbReference type="AlphaFoldDB" id="A0A316HR65"/>
<keyword evidence="2" id="KW-0732">Signal</keyword>
<feature type="region of interest" description="Disordered" evidence="1">
    <location>
        <begin position="169"/>
        <end position="218"/>
    </location>
</feature>
<feature type="compositionally biased region" description="Basic and acidic residues" evidence="1">
    <location>
        <begin position="187"/>
        <end position="198"/>
    </location>
</feature>
<evidence type="ECO:0008006" key="5">
    <source>
        <dbReference type="Google" id="ProtNLM"/>
    </source>
</evidence>
<evidence type="ECO:0000256" key="2">
    <source>
        <dbReference type="SAM" id="SignalP"/>
    </source>
</evidence>
<accession>A0A316HR65</accession>
<evidence type="ECO:0000256" key="1">
    <source>
        <dbReference type="SAM" id="MobiDB-lite"/>
    </source>
</evidence>
<gene>
    <name evidence="3" type="ORF">C8D88_112166</name>
</gene>
<feature type="signal peptide" evidence="2">
    <location>
        <begin position="1"/>
        <end position="25"/>
    </location>
</feature>
<comment type="caution">
    <text evidence="3">The sequence shown here is derived from an EMBL/GenBank/DDBJ whole genome shotgun (WGS) entry which is preliminary data.</text>
</comment>
<feature type="compositionally biased region" description="Low complexity" evidence="1">
    <location>
        <begin position="201"/>
        <end position="218"/>
    </location>
</feature>